<name>A0A951P8X5_9CYAN</name>
<protein>
    <submittedName>
        <fullName evidence="1">Ribbon-helix-helix domain-containing protein</fullName>
    </submittedName>
</protein>
<evidence type="ECO:0000313" key="1">
    <source>
        <dbReference type="EMBL" id="MBW4464808.1"/>
    </source>
</evidence>
<evidence type="ECO:0000313" key="2">
    <source>
        <dbReference type="Proteomes" id="UP000707356"/>
    </source>
</evidence>
<gene>
    <name evidence="1" type="ORF">KME07_05125</name>
</gene>
<organism evidence="1 2">
    <name type="scientific">Pegethrix bostrychoides GSE-TBD4-15B</name>
    <dbReference type="NCBI Taxonomy" id="2839662"/>
    <lineage>
        <taxon>Bacteria</taxon>
        <taxon>Bacillati</taxon>
        <taxon>Cyanobacteriota</taxon>
        <taxon>Cyanophyceae</taxon>
        <taxon>Oculatellales</taxon>
        <taxon>Oculatellaceae</taxon>
        <taxon>Pegethrix</taxon>
    </lineage>
</organism>
<dbReference type="Proteomes" id="UP000707356">
    <property type="component" value="Unassembled WGS sequence"/>
</dbReference>
<sequence>MYTLNRTATTDMEVTSIRLERELKEKLKEISGNQGYQALIRDVLWNYVRQKSGNLEQVSPAEIRASIQALANREEHCALTGRLIHPQEPMLLGLTATGDMVPLSLGSLTAGG</sequence>
<reference evidence="1" key="1">
    <citation type="submission" date="2021-05" db="EMBL/GenBank/DDBJ databases">
        <authorList>
            <person name="Pietrasiak N."/>
            <person name="Ward R."/>
            <person name="Stajich J.E."/>
            <person name="Kurbessoian T."/>
        </authorList>
    </citation>
    <scope>NUCLEOTIDE SEQUENCE</scope>
    <source>
        <strain evidence="1">GSE-TBD4-15B</strain>
    </source>
</reference>
<dbReference type="EMBL" id="JAHHHV010000021">
    <property type="protein sequence ID" value="MBW4464808.1"/>
    <property type="molecule type" value="Genomic_DNA"/>
</dbReference>
<reference evidence="1" key="2">
    <citation type="journal article" date="2022" name="Microbiol. Resour. Announc.">
        <title>Metagenome Sequencing to Explore Phylogenomics of Terrestrial Cyanobacteria.</title>
        <authorList>
            <person name="Ward R.D."/>
            <person name="Stajich J.E."/>
            <person name="Johansen J.R."/>
            <person name="Huntemann M."/>
            <person name="Clum A."/>
            <person name="Foster B."/>
            <person name="Foster B."/>
            <person name="Roux S."/>
            <person name="Palaniappan K."/>
            <person name="Varghese N."/>
            <person name="Mukherjee S."/>
            <person name="Reddy T.B.K."/>
            <person name="Daum C."/>
            <person name="Copeland A."/>
            <person name="Chen I.A."/>
            <person name="Ivanova N.N."/>
            <person name="Kyrpides N.C."/>
            <person name="Shapiro N."/>
            <person name="Eloe-Fadrosh E.A."/>
            <person name="Pietrasiak N."/>
        </authorList>
    </citation>
    <scope>NUCLEOTIDE SEQUENCE</scope>
    <source>
        <strain evidence="1">GSE-TBD4-15B</strain>
    </source>
</reference>
<dbReference type="AlphaFoldDB" id="A0A951P8X5"/>
<accession>A0A951P8X5</accession>
<proteinExistence type="predicted"/>
<comment type="caution">
    <text evidence="1">The sequence shown here is derived from an EMBL/GenBank/DDBJ whole genome shotgun (WGS) entry which is preliminary data.</text>
</comment>